<dbReference type="PROSITE" id="PS50005">
    <property type="entry name" value="TPR"/>
    <property type="match status" value="1"/>
</dbReference>
<feature type="repeat" description="TPR" evidence="1">
    <location>
        <begin position="103"/>
        <end position="136"/>
    </location>
</feature>
<dbReference type="SUPFAM" id="SSF48452">
    <property type="entry name" value="TPR-like"/>
    <property type="match status" value="1"/>
</dbReference>
<evidence type="ECO:0000256" key="1">
    <source>
        <dbReference type="PROSITE-ProRule" id="PRU00339"/>
    </source>
</evidence>
<feature type="region of interest" description="Disordered" evidence="2">
    <location>
        <begin position="24"/>
        <end position="54"/>
    </location>
</feature>
<dbReference type="SMART" id="SM00028">
    <property type="entry name" value="TPR"/>
    <property type="match status" value="1"/>
</dbReference>
<feature type="chain" id="PRO_5032491596" evidence="3">
    <location>
        <begin position="23"/>
        <end position="201"/>
    </location>
</feature>
<keyword evidence="3" id="KW-0732">Signal</keyword>
<proteinExistence type="predicted"/>
<feature type="signal peptide" evidence="3">
    <location>
        <begin position="1"/>
        <end position="22"/>
    </location>
</feature>
<feature type="compositionally biased region" description="Low complexity" evidence="2">
    <location>
        <begin position="31"/>
        <end position="42"/>
    </location>
</feature>
<accession>A0A849SPM5</accession>
<comment type="caution">
    <text evidence="4">The sequence shown here is derived from an EMBL/GenBank/DDBJ whole genome shotgun (WGS) entry which is preliminary data.</text>
</comment>
<dbReference type="AlphaFoldDB" id="A0A849SPM5"/>
<reference evidence="4 5" key="1">
    <citation type="submission" date="2020-04" db="EMBL/GenBank/DDBJ databases">
        <title>Metagenomic profiling of ammonia- and methane-oxidizing microorganisms in a Dutch drinking water treatment plant.</title>
        <authorList>
            <person name="Poghosyan L."/>
            <person name="Leucker S."/>
        </authorList>
    </citation>
    <scope>NUCLEOTIDE SEQUENCE [LARGE SCALE GENOMIC DNA]</scope>
    <source>
        <strain evidence="4">S-RSF-IL-03</strain>
    </source>
</reference>
<evidence type="ECO:0000313" key="5">
    <source>
        <dbReference type="Proteomes" id="UP000580839"/>
    </source>
</evidence>
<evidence type="ECO:0000256" key="2">
    <source>
        <dbReference type="SAM" id="MobiDB-lite"/>
    </source>
</evidence>
<evidence type="ECO:0000313" key="4">
    <source>
        <dbReference type="EMBL" id="NOT34847.1"/>
    </source>
</evidence>
<keyword evidence="1" id="KW-0802">TPR repeat</keyword>
<dbReference type="InterPro" id="IPR019734">
    <property type="entry name" value="TPR_rpt"/>
</dbReference>
<evidence type="ECO:0000256" key="3">
    <source>
        <dbReference type="SAM" id="SignalP"/>
    </source>
</evidence>
<gene>
    <name evidence="4" type="ORF">HOP12_11850</name>
</gene>
<protein>
    <submittedName>
        <fullName evidence="4">Tetratricopeptide repeat protein</fullName>
    </submittedName>
</protein>
<dbReference type="Gene3D" id="1.25.40.10">
    <property type="entry name" value="Tetratricopeptide repeat domain"/>
    <property type="match status" value="1"/>
</dbReference>
<dbReference type="InterPro" id="IPR011990">
    <property type="entry name" value="TPR-like_helical_dom_sf"/>
</dbReference>
<organism evidence="4 5">
    <name type="scientific">Eiseniibacteriota bacterium</name>
    <dbReference type="NCBI Taxonomy" id="2212470"/>
    <lineage>
        <taxon>Bacteria</taxon>
        <taxon>Candidatus Eiseniibacteriota</taxon>
    </lineage>
</organism>
<name>A0A849SPM5_UNCEI</name>
<sequence>MRSTVSLLALAALAAFVTPSLASFGGGGSSSSGSTPSASSGSIETKSPKTPREEAERLYAQAYEEIARAKQDAADGKAKNSEKRYKRALEWGESAVSRDAAYHEAWNLVGFAARKLSDFDKSVAAYEKCLTLKPDYAPAREYLGEAWLEKGDAKKAREQLVLLERYKADGEAKTLRTAIEAYEKAQGVTEAATSTEAGSSH</sequence>
<dbReference type="Pfam" id="PF14559">
    <property type="entry name" value="TPR_19"/>
    <property type="match status" value="1"/>
</dbReference>
<dbReference type="Proteomes" id="UP000580839">
    <property type="component" value="Unassembled WGS sequence"/>
</dbReference>
<dbReference type="EMBL" id="JABFRW010000150">
    <property type="protein sequence ID" value="NOT34847.1"/>
    <property type="molecule type" value="Genomic_DNA"/>
</dbReference>